<dbReference type="SMART" id="SM00360">
    <property type="entry name" value="RRM"/>
    <property type="match status" value="1"/>
</dbReference>
<evidence type="ECO:0000259" key="4">
    <source>
        <dbReference type="PROSITE" id="PS50102"/>
    </source>
</evidence>
<dbReference type="CDD" id="cd21608">
    <property type="entry name" value="RRM2_NsCP33_like"/>
    <property type="match status" value="1"/>
</dbReference>
<feature type="compositionally biased region" description="Gly residues" evidence="3">
    <location>
        <begin position="182"/>
        <end position="193"/>
    </location>
</feature>
<feature type="domain" description="RRM" evidence="4">
    <location>
        <begin position="86"/>
        <end position="164"/>
    </location>
</feature>
<reference evidence="5 6" key="1">
    <citation type="submission" date="2024-03" db="EMBL/GenBank/DDBJ databases">
        <authorList>
            <person name="Gkanogiannis A."/>
            <person name="Becerra Lopez-Lavalle L."/>
        </authorList>
    </citation>
    <scope>NUCLEOTIDE SEQUENCE [LARGE SCALE GENOMIC DNA]</scope>
</reference>
<dbReference type="InterPro" id="IPR048289">
    <property type="entry name" value="RRM2_NsCP33-like"/>
</dbReference>
<evidence type="ECO:0000256" key="3">
    <source>
        <dbReference type="SAM" id="MobiDB-lite"/>
    </source>
</evidence>
<dbReference type="SUPFAM" id="SSF54928">
    <property type="entry name" value="RNA-binding domain, RBD"/>
    <property type="match status" value="1"/>
</dbReference>
<dbReference type="InterPro" id="IPR035979">
    <property type="entry name" value="RBD_domain_sf"/>
</dbReference>
<sequence length="227" mass="24214">MAIQALVSTYIALSNRLSQNPARIEGLGFKLGRERKEKEKRRTKVVNMAFLSRVGKIFSQGASRIGSDFQPSKLSIFQTFRFMSSSKIFVGGLSYGTDDQSLREAFAKYGDVVEARVILDRDTGRSRGFGFVTFNANEEASSAIQALDGQDLHGRRIRCNFATERARGGGFGGGGGYGGGGGSGYGGGGGYSSGGYNRSNAPQGGDDFLGGGKYGDEDNDDDYAKRA</sequence>
<gene>
    <name evidence="5" type="ORF">CITCOLO1_LOCUS3912</name>
</gene>
<dbReference type="PANTHER" id="PTHR48027">
    <property type="entry name" value="HETEROGENEOUS NUCLEAR RIBONUCLEOPROTEIN 87F-RELATED"/>
    <property type="match status" value="1"/>
</dbReference>
<dbReference type="Proteomes" id="UP001642487">
    <property type="component" value="Chromosome 10"/>
</dbReference>
<dbReference type="Gene3D" id="3.30.70.330">
    <property type="match status" value="1"/>
</dbReference>
<dbReference type="InterPro" id="IPR052462">
    <property type="entry name" value="SLIRP/GR-RBP-like"/>
</dbReference>
<dbReference type="InterPro" id="IPR012677">
    <property type="entry name" value="Nucleotide-bd_a/b_plait_sf"/>
</dbReference>
<organism evidence="5 6">
    <name type="scientific">Citrullus colocynthis</name>
    <name type="common">colocynth</name>
    <dbReference type="NCBI Taxonomy" id="252529"/>
    <lineage>
        <taxon>Eukaryota</taxon>
        <taxon>Viridiplantae</taxon>
        <taxon>Streptophyta</taxon>
        <taxon>Embryophyta</taxon>
        <taxon>Tracheophyta</taxon>
        <taxon>Spermatophyta</taxon>
        <taxon>Magnoliopsida</taxon>
        <taxon>eudicotyledons</taxon>
        <taxon>Gunneridae</taxon>
        <taxon>Pentapetalae</taxon>
        <taxon>rosids</taxon>
        <taxon>fabids</taxon>
        <taxon>Cucurbitales</taxon>
        <taxon>Cucurbitaceae</taxon>
        <taxon>Benincaseae</taxon>
        <taxon>Citrullus</taxon>
    </lineage>
</organism>
<evidence type="ECO:0000313" key="6">
    <source>
        <dbReference type="Proteomes" id="UP001642487"/>
    </source>
</evidence>
<evidence type="ECO:0000256" key="2">
    <source>
        <dbReference type="PROSITE-ProRule" id="PRU00176"/>
    </source>
</evidence>
<evidence type="ECO:0000256" key="1">
    <source>
        <dbReference type="ARBA" id="ARBA00022884"/>
    </source>
</evidence>
<keyword evidence="1 2" id="KW-0694">RNA-binding</keyword>
<dbReference type="InterPro" id="IPR000504">
    <property type="entry name" value="RRM_dom"/>
</dbReference>
<dbReference type="PROSITE" id="PS50102">
    <property type="entry name" value="RRM"/>
    <property type="match status" value="1"/>
</dbReference>
<keyword evidence="6" id="KW-1185">Reference proteome</keyword>
<proteinExistence type="predicted"/>
<feature type="region of interest" description="Disordered" evidence="3">
    <location>
        <begin position="182"/>
        <end position="227"/>
    </location>
</feature>
<evidence type="ECO:0000313" key="5">
    <source>
        <dbReference type="EMBL" id="CAK9312228.1"/>
    </source>
</evidence>
<protein>
    <recommendedName>
        <fullName evidence="4">RRM domain-containing protein</fullName>
    </recommendedName>
</protein>
<dbReference type="Pfam" id="PF00076">
    <property type="entry name" value="RRM_1"/>
    <property type="match status" value="1"/>
</dbReference>
<name>A0ABP0XVP1_9ROSI</name>
<dbReference type="EMBL" id="OZ021744">
    <property type="protein sequence ID" value="CAK9312228.1"/>
    <property type="molecule type" value="Genomic_DNA"/>
</dbReference>
<accession>A0ABP0XVP1</accession>